<dbReference type="Pfam" id="PF00126">
    <property type="entry name" value="HTH_1"/>
    <property type="match status" value="1"/>
</dbReference>
<dbReference type="CDD" id="cd08411">
    <property type="entry name" value="PBP2_OxyR"/>
    <property type="match status" value="1"/>
</dbReference>
<sequence length="309" mass="34272">MTLTELRYIVAVARERHFGRAAEACFVSQPTLSVAIKKLEEELDVKIFERGGSEVSVTPLGEEIVRQAQSVIEQASAIKEIAKRGKDPLAGALRLGIIYTIGPYLLPELVKHTIEQYPQMPLMLQENFTVKLLEMLRTGELDCAIMAEPFPDAGLAVAELYDEPFVVAVPAVHPFAQRASVSTQELKDETMLLLGTGHCFRDHVLEVCPEFARFSSDAEGIRKSFEGSSLETIKHMVASGMGVTVVPSLSVPPDAERQNPHLRFVPFDDPVPTRRVVLAWRRSFTRYEAIAALRNAIYACQLPGVKRLS</sequence>
<dbReference type="RefSeq" id="WP_315652561.1">
    <property type="nucleotide sequence ID" value="NZ_JAVXZY010000010.1"/>
</dbReference>
<comment type="caution">
    <text evidence="7">The sequence shown here is derived from an EMBL/GenBank/DDBJ whole genome shotgun (WGS) entry which is preliminary data.</text>
</comment>
<dbReference type="Pfam" id="PF03466">
    <property type="entry name" value="LysR_substrate"/>
    <property type="match status" value="1"/>
</dbReference>
<dbReference type="InterPro" id="IPR000847">
    <property type="entry name" value="LysR_HTH_N"/>
</dbReference>
<proteinExistence type="inferred from homology"/>
<evidence type="ECO:0000256" key="4">
    <source>
        <dbReference type="ARBA" id="ARBA00023159"/>
    </source>
</evidence>
<dbReference type="EMBL" id="JAVXZY010000010">
    <property type="protein sequence ID" value="MDT9001681.1"/>
    <property type="molecule type" value="Genomic_DNA"/>
</dbReference>
<reference evidence="7" key="1">
    <citation type="submission" date="2023-09" db="EMBL/GenBank/DDBJ databases">
        <title>Paucibacter sp. APW11 Genome sequencing and assembly.</title>
        <authorList>
            <person name="Kim I."/>
        </authorList>
    </citation>
    <scope>NUCLEOTIDE SEQUENCE</scope>
    <source>
        <strain evidence="7">APW11</strain>
    </source>
</reference>
<dbReference type="Gene3D" id="1.10.10.10">
    <property type="entry name" value="Winged helix-like DNA-binding domain superfamily/Winged helix DNA-binding domain"/>
    <property type="match status" value="1"/>
</dbReference>
<dbReference type="PROSITE" id="PS50931">
    <property type="entry name" value="HTH_LYSR"/>
    <property type="match status" value="1"/>
</dbReference>
<evidence type="ECO:0000313" key="7">
    <source>
        <dbReference type="EMBL" id="MDT9001681.1"/>
    </source>
</evidence>
<evidence type="ECO:0000259" key="6">
    <source>
        <dbReference type="PROSITE" id="PS50931"/>
    </source>
</evidence>
<keyword evidence="4" id="KW-0010">Activator</keyword>
<evidence type="ECO:0000313" key="8">
    <source>
        <dbReference type="Proteomes" id="UP001246372"/>
    </source>
</evidence>
<name>A0ABU3PI60_9BURK</name>
<keyword evidence="2" id="KW-0805">Transcription regulation</keyword>
<gene>
    <name evidence="7" type="ORF">RQP53_20560</name>
</gene>
<keyword evidence="8" id="KW-1185">Reference proteome</keyword>
<evidence type="ECO:0000256" key="3">
    <source>
        <dbReference type="ARBA" id="ARBA00023125"/>
    </source>
</evidence>
<accession>A0ABU3PI60</accession>
<dbReference type="PRINTS" id="PR00039">
    <property type="entry name" value="HTHLYSR"/>
</dbReference>
<dbReference type="Gene3D" id="3.40.190.10">
    <property type="entry name" value="Periplasmic binding protein-like II"/>
    <property type="match status" value="2"/>
</dbReference>
<dbReference type="PANTHER" id="PTHR30346">
    <property type="entry name" value="TRANSCRIPTIONAL DUAL REGULATOR HCAR-RELATED"/>
    <property type="match status" value="1"/>
</dbReference>
<keyword evidence="5" id="KW-0804">Transcription</keyword>
<evidence type="ECO:0000256" key="5">
    <source>
        <dbReference type="ARBA" id="ARBA00023163"/>
    </source>
</evidence>
<evidence type="ECO:0000256" key="2">
    <source>
        <dbReference type="ARBA" id="ARBA00023015"/>
    </source>
</evidence>
<dbReference type="InterPro" id="IPR005119">
    <property type="entry name" value="LysR_subst-bd"/>
</dbReference>
<evidence type="ECO:0000256" key="1">
    <source>
        <dbReference type="ARBA" id="ARBA00009437"/>
    </source>
</evidence>
<comment type="similarity">
    <text evidence="1">Belongs to the LysR transcriptional regulatory family.</text>
</comment>
<keyword evidence="3" id="KW-0238">DNA-binding</keyword>
<dbReference type="PANTHER" id="PTHR30346:SF26">
    <property type="entry name" value="HYDROGEN PEROXIDE-INDUCIBLE GENES ACTIVATOR"/>
    <property type="match status" value="1"/>
</dbReference>
<dbReference type="InterPro" id="IPR036388">
    <property type="entry name" value="WH-like_DNA-bd_sf"/>
</dbReference>
<dbReference type="Proteomes" id="UP001246372">
    <property type="component" value="Unassembled WGS sequence"/>
</dbReference>
<dbReference type="SUPFAM" id="SSF46785">
    <property type="entry name" value="Winged helix' DNA-binding domain"/>
    <property type="match status" value="1"/>
</dbReference>
<dbReference type="InterPro" id="IPR036390">
    <property type="entry name" value="WH_DNA-bd_sf"/>
</dbReference>
<organism evidence="7 8">
    <name type="scientific">Roseateles aquae</name>
    <dbReference type="NCBI Taxonomy" id="3077235"/>
    <lineage>
        <taxon>Bacteria</taxon>
        <taxon>Pseudomonadati</taxon>
        <taxon>Pseudomonadota</taxon>
        <taxon>Betaproteobacteria</taxon>
        <taxon>Burkholderiales</taxon>
        <taxon>Sphaerotilaceae</taxon>
        <taxon>Roseateles</taxon>
    </lineage>
</organism>
<feature type="domain" description="HTH lysR-type" evidence="6">
    <location>
        <begin position="1"/>
        <end position="58"/>
    </location>
</feature>
<dbReference type="SUPFAM" id="SSF53850">
    <property type="entry name" value="Periplasmic binding protein-like II"/>
    <property type="match status" value="1"/>
</dbReference>
<protein>
    <submittedName>
        <fullName evidence="7">Hydrogen peroxide-inducible genes activator</fullName>
    </submittedName>
</protein>